<keyword evidence="2" id="KW-1185">Reference proteome</keyword>
<evidence type="ECO:0008006" key="3">
    <source>
        <dbReference type="Google" id="ProtNLM"/>
    </source>
</evidence>
<accession>A0A371GEQ7</accession>
<sequence>MRNVRFLDKVKFGGEGNMRSVVFEELVIDNEHVFTHIIVQEANSIIINDVVPNIILEQDKTKIPSQAPPVVQTQQPQEDDIDLNNEDIINFSQWIDAMSDEIKSLTGNDFWDLINLLQGVKLIGIDYKETFSLVSSKDSLRTIITLIVHFDLKVNLVNDCVCQKFNENKFVFPIFGMFILSEESKYIEIILEVYLVLNRFNMKNTKPRDTPVEKGNKFSFKQCPITDL</sequence>
<protein>
    <recommendedName>
        <fullName evidence="3">Reverse transcriptase Ty1/copia-type domain-containing protein</fullName>
    </recommendedName>
</protein>
<dbReference type="AlphaFoldDB" id="A0A371GEQ7"/>
<gene>
    <name evidence="1" type="ORF">CR513_29559</name>
</gene>
<dbReference type="OrthoDB" id="1645289at2759"/>
<comment type="caution">
    <text evidence="1">The sequence shown here is derived from an EMBL/GenBank/DDBJ whole genome shotgun (WGS) entry which is preliminary data.</text>
</comment>
<dbReference type="Proteomes" id="UP000257109">
    <property type="component" value="Unassembled WGS sequence"/>
</dbReference>
<evidence type="ECO:0000313" key="1">
    <source>
        <dbReference type="EMBL" id="RDX88793.1"/>
    </source>
</evidence>
<dbReference type="EMBL" id="QJKJ01005839">
    <property type="protein sequence ID" value="RDX88793.1"/>
    <property type="molecule type" value="Genomic_DNA"/>
</dbReference>
<feature type="non-terminal residue" evidence="1">
    <location>
        <position position="1"/>
    </location>
</feature>
<name>A0A371GEQ7_MUCPR</name>
<reference evidence="1" key="1">
    <citation type="submission" date="2018-05" db="EMBL/GenBank/DDBJ databases">
        <title>Draft genome of Mucuna pruriens seed.</title>
        <authorList>
            <person name="Nnadi N.E."/>
            <person name="Vos R."/>
            <person name="Hasami M.H."/>
            <person name="Devisetty U.K."/>
            <person name="Aguiy J.C."/>
        </authorList>
    </citation>
    <scope>NUCLEOTIDE SEQUENCE [LARGE SCALE GENOMIC DNA]</scope>
    <source>
        <strain evidence="1">JCA_2017</strain>
    </source>
</reference>
<evidence type="ECO:0000313" key="2">
    <source>
        <dbReference type="Proteomes" id="UP000257109"/>
    </source>
</evidence>
<organism evidence="1 2">
    <name type="scientific">Mucuna pruriens</name>
    <name type="common">Velvet bean</name>
    <name type="synonym">Dolichos pruriens</name>
    <dbReference type="NCBI Taxonomy" id="157652"/>
    <lineage>
        <taxon>Eukaryota</taxon>
        <taxon>Viridiplantae</taxon>
        <taxon>Streptophyta</taxon>
        <taxon>Embryophyta</taxon>
        <taxon>Tracheophyta</taxon>
        <taxon>Spermatophyta</taxon>
        <taxon>Magnoliopsida</taxon>
        <taxon>eudicotyledons</taxon>
        <taxon>Gunneridae</taxon>
        <taxon>Pentapetalae</taxon>
        <taxon>rosids</taxon>
        <taxon>fabids</taxon>
        <taxon>Fabales</taxon>
        <taxon>Fabaceae</taxon>
        <taxon>Papilionoideae</taxon>
        <taxon>50 kb inversion clade</taxon>
        <taxon>NPAAA clade</taxon>
        <taxon>indigoferoid/millettioid clade</taxon>
        <taxon>Phaseoleae</taxon>
        <taxon>Mucuna</taxon>
    </lineage>
</organism>
<proteinExistence type="predicted"/>